<name>A0A3B0Y4E5_9ZZZZ</name>
<dbReference type="AlphaFoldDB" id="A0A3B0Y4E5"/>
<feature type="transmembrane region" description="Helical" evidence="1">
    <location>
        <begin position="75"/>
        <end position="95"/>
    </location>
</feature>
<accession>A0A3B0Y4E5</accession>
<gene>
    <name evidence="2" type="ORF">MNBD_GAMMA09-808</name>
</gene>
<sequence length="157" mass="16923">MTGNIYQTPESDVSLNEAYKGSPLKAILIGSSVDIFGTLIFGVLYGVGYAVFLAANGMSAEEIGARFVNIDTYSFFSMLGMVIGLLISVFAGYLCAKSVNYNEYKTVSVVAVIAVIFGLLISASEYSLIENIVFNTLTFLSLYLGAWLHVRSKAPRG</sequence>
<keyword evidence="1" id="KW-1133">Transmembrane helix</keyword>
<protein>
    <submittedName>
        <fullName evidence="2">Uncharacterized protein</fullName>
    </submittedName>
</protein>
<organism evidence="2">
    <name type="scientific">hydrothermal vent metagenome</name>
    <dbReference type="NCBI Taxonomy" id="652676"/>
    <lineage>
        <taxon>unclassified sequences</taxon>
        <taxon>metagenomes</taxon>
        <taxon>ecological metagenomes</taxon>
    </lineage>
</organism>
<feature type="transmembrane region" description="Helical" evidence="1">
    <location>
        <begin position="35"/>
        <end position="55"/>
    </location>
</feature>
<dbReference type="EMBL" id="UOFI01000041">
    <property type="protein sequence ID" value="VAW63424.1"/>
    <property type="molecule type" value="Genomic_DNA"/>
</dbReference>
<keyword evidence="1" id="KW-0812">Transmembrane</keyword>
<feature type="transmembrane region" description="Helical" evidence="1">
    <location>
        <begin position="132"/>
        <end position="150"/>
    </location>
</feature>
<evidence type="ECO:0000313" key="2">
    <source>
        <dbReference type="EMBL" id="VAW63424.1"/>
    </source>
</evidence>
<proteinExistence type="predicted"/>
<reference evidence="2" key="1">
    <citation type="submission" date="2018-06" db="EMBL/GenBank/DDBJ databases">
        <authorList>
            <person name="Zhirakovskaya E."/>
        </authorList>
    </citation>
    <scope>NUCLEOTIDE SEQUENCE</scope>
</reference>
<evidence type="ECO:0000256" key="1">
    <source>
        <dbReference type="SAM" id="Phobius"/>
    </source>
</evidence>
<feature type="transmembrane region" description="Helical" evidence="1">
    <location>
        <begin position="107"/>
        <end position="126"/>
    </location>
</feature>
<keyword evidence="1" id="KW-0472">Membrane</keyword>